<gene>
    <name evidence="1" type="ORF">D4A35_08330</name>
</gene>
<dbReference type="Proteomes" id="UP000326961">
    <property type="component" value="Chromosome"/>
</dbReference>
<dbReference type="AlphaFoldDB" id="A0A5P3XF30"/>
<evidence type="ECO:0000313" key="2">
    <source>
        <dbReference type="Proteomes" id="UP000326961"/>
    </source>
</evidence>
<proteinExistence type="predicted"/>
<organism evidence="1 2">
    <name type="scientific">Paraclostridium bifermentans</name>
    <name type="common">Clostridium bifermentans</name>
    <dbReference type="NCBI Taxonomy" id="1490"/>
    <lineage>
        <taxon>Bacteria</taxon>
        <taxon>Bacillati</taxon>
        <taxon>Bacillota</taxon>
        <taxon>Clostridia</taxon>
        <taxon>Peptostreptococcales</taxon>
        <taxon>Peptostreptococcaceae</taxon>
        <taxon>Paraclostridium</taxon>
    </lineage>
</organism>
<evidence type="ECO:0000313" key="1">
    <source>
        <dbReference type="EMBL" id="QEZ68939.1"/>
    </source>
</evidence>
<name>A0A5P3XF30_PARBF</name>
<reference evidence="1 2" key="1">
    <citation type="submission" date="2018-09" db="EMBL/GenBank/DDBJ databases">
        <title>A clostridial neurotoxin that targets Anopheles mosquitoes.</title>
        <authorList>
            <person name="Contreras E."/>
            <person name="Masuyer G."/>
            <person name="Qureshi N."/>
            <person name="Chawla S."/>
            <person name="Lim H.L."/>
            <person name="Chen J."/>
            <person name="Stenmark P."/>
            <person name="Gill S."/>
        </authorList>
    </citation>
    <scope>NUCLEOTIDE SEQUENCE [LARGE SCALE GENOMIC DNA]</scope>
    <source>
        <strain evidence="1 2">Cbm</strain>
    </source>
</reference>
<accession>A0A5P3XF30</accession>
<dbReference type="EMBL" id="CP032452">
    <property type="protein sequence ID" value="QEZ68939.1"/>
    <property type="molecule type" value="Genomic_DNA"/>
</dbReference>
<sequence>MSKKTTNDVGRIFLEYKKAIINEDIVYCKKIERALSMIDNNKSTCIQLKHLQNEKLTYISDQVGYCRSHTYKILEDGELELLELLSL</sequence>
<dbReference type="RefSeq" id="WP_150886626.1">
    <property type="nucleotide sequence ID" value="NZ_CP032452.1"/>
</dbReference>
<protein>
    <submittedName>
        <fullName evidence="1">Uncharacterized protein</fullName>
    </submittedName>
</protein>